<gene>
    <name evidence="2" type="ORF">FISHEDRAFT_61150</name>
</gene>
<accession>A0A0D7A3Y0</accession>
<protein>
    <submittedName>
        <fullName evidence="2">Uncharacterized protein</fullName>
    </submittedName>
</protein>
<evidence type="ECO:0000313" key="3">
    <source>
        <dbReference type="Proteomes" id="UP000054144"/>
    </source>
</evidence>
<evidence type="ECO:0000313" key="2">
    <source>
        <dbReference type="EMBL" id="KIY45425.1"/>
    </source>
</evidence>
<reference evidence="2 3" key="1">
    <citation type="journal article" date="2015" name="Fungal Genet. Biol.">
        <title>Evolution of novel wood decay mechanisms in Agaricales revealed by the genome sequences of Fistulina hepatica and Cylindrobasidium torrendii.</title>
        <authorList>
            <person name="Floudas D."/>
            <person name="Held B.W."/>
            <person name="Riley R."/>
            <person name="Nagy L.G."/>
            <person name="Koehler G."/>
            <person name="Ransdell A.S."/>
            <person name="Younus H."/>
            <person name="Chow J."/>
            <person name="Chiniquy J."/>
            <person name="Lipzen A."/>
            <person name="Tritt A."/>
            <person name="Sun H."/>
            <person name="Haridas S."/>
            <person name="LaButti K."/>
            <person name="Ohm R.A."/>
            <person name="Kues U."/>
            <person name="Blanchette R.A."/>
            <person name="Grigoriev I.V."/>
            <person name="Minto R.E."/>
            <person name="Hibbett D.S."/>
        </authorList>
    </citation>
    <scope>NUCLEOTIDE SEQUENCE [LARGE SCALE GENOMIC DNA]</scope>
    <source>
        <strain evidence="2 3">ATCC 64428</strain>
    </source>
</reference>
<sequence length="208" mass="21925">MAIFLRLFVLFTIYTLAITARRLGRFRRPNAKFRAPSRNVYHPLAHNVHPPSHNVHRKRIAKREGDTGTTSSDCELRDPSAVTSAEETSLELTSVLTTDAGVTTQTVSDASFTFVLPSGFESFSDGADALTFSFPSGIAFSSGAETLTITLPTPTVLPSVFDSVVESTAVSTESARSTDSVVSESAAAASVVVTADSSAATESTSVGT</sequence>
<dbReference type="EMBL" id="KN882048">
    <property type="protein sequence ID" value="KIY45425.1"/>
    <property type="molecule type" value="Genomic_DNA"/>
</dbReference>
<dbReference type="Proteomes" id="UP000054144">
    <property type="component" value="Unassembled WGS sequence"/>
</dbReference>
<keyword evidence="3" id="KW-1185">Reference proteome</keyword>
<evidence type="ECO:0000256" key="1">
    <source>
        <dbReference type="SAM" id="MobiDB-lite"/>
    </source>
</evidence>
<name>A0A0D7A3Y0_9AGAR</name>
<organism evidence="2 3">
    <name type="scientific">Fistulina hepatica ATCC 64428</name>
    <dbReference type="NCBI Taxonomy" id="1128425"/>
    <lineage>
        <taxon>Eukaryota</taxon>
        <taxon>Fungi</taxon>
        <taxon>Dikarya</taxon>
        <taxon>Basidiomycota</taxon>
        <taxon>Agaricomycotina</taxon>
        <taxon>Agaricomycetes</taxon>
        <taxon>Agaricomycetidae</taxon>
        <taxon>Agaricales</taxon>
        <taxon>Fistulinaceae</taxon>
        <taxon>Fistulina</taxon>
    </lineage>
</organism>
<feature type="region of interest" description="Disordered" evidence="1">
    <location>
        <begin position="44"/>
        <end position="80"/>
    </location>
</feature>
<dbReference type="AlphaFoldDB" id="A0A0D7A3Y0"/>
<proteinExistence type="predicted"/>